<dbReference type="PANTHER" id="PTHR21683:SF2">
    <property type="entry name" value="COILED-COIL DOMAIN-CONTAINING PROTEIN 42 LIKE-2-LIKE"/>
    <property type="match status" value="1"/>
</dbReference>
<protein>
    <submittedName>
        <fullName evidence="5">Coiled-coil domain-containing protein 42-like protein</fullName>
    </submittedName>
</protein>
<dbReference type="InterPro" id="IPR051147">
    <property type="entry name" value="CFAP_domain-containing"/>
</dbReference>
<feature type="coiled-coil region" evidence="2">
    <location>
        <begin position="170"/>
        <end position="197"/>
    </location>
</feature>
<feature type="compositionally biased region" description="Basic and acidic residues" evidence="3">
    <location>
        <begin position="1"/>
        <end position="12"/>
    </location>
</feature>
<organism evidence="5 6">
    <name type="scientific">Larimichthys crocea</name>
    <name type="common">Large yellow croaker</name>
    <name type="synonym">Pseudosciaena crocea</name>
    <dbReference type="NCBI Taxonomy" id="215358"/>
    <lineage>
        <taxon>Eukaryota</taxon>
        <taxon>Metazoa</taxon>
        <taxon>Chordata</taxon>
        <taxon>Craniata</taxon>
        <taxon>Vertebrata</taxon>
        <taxon>Euteleostomi</taxon>
        <taxon>Actinopterygii</taxon>
        <taxon>Neopterygii</taxon>
        <taxon>Teleostei</taxon>
        <taxon>Neoteleostei</taxon>
        <taxon>Acanthomorphata</taxon>
        <taxon>Eupercaria</taxon>
        <taxon>Sciaenidae</taxon>
        <taxon>Larimichthys</taxon>
    </lineage>
</organism>
<dbReference type="InterPro" id="IPR025252">
    <property type="entry name" value="DUF4200"/>
</dbReference>
<dbReference type="AlphaFoldDB" id="A0A6G0ILT8"/>
<evidence type="ECO:0000256" key="1">
    <source>
        <dbReference type="ARBA" id="ARBA00023054"/>
    </source>
</evidence>
<accession>A0A6G0ILT8</accession>
<reference evidence="5 6" key="1">
    <citation type="submission" date="2019-07" db="EMBL/GenBank/DDBJ databases">
        <title>Chromosome genome assembly for large yellow croaker.</title>
        <authorList>
            <person name="Xiao S."/>
        </authorList>
    </citation>
    <scope>NUCLEOTIDE SEQUENCE [LARGE SCALE GENOMIC DNA]</scope>
    <source>
        <strain evidence="5">JMULYC20181020</strain>
        <tissue evidence="5">Muscle</tissue>
    </source>
</reference>
<dbReference type="GO" id="GO:0005856">
    <property type="term" value="C:cytoskeleton"/>
    <property type="evidence" value="ECO:0007669"/>
    <property type="project" value="UniProtKB-ARBA"/>
</dbReference>
<evidence type="ECO:0000259" key="4">
    <source>
        <dbReference type="Pfam" id="PF13863"/>
    </source>
</evidence>
<feature type="region of interest" description="Disordered" evidence="3">
    <location>
        <begin position="278"/>
        <end position="311"/>
    </location>
</feature>
<dbReference type="Proteomes" id="UP000424527">
    <property type="component" value="Unassembled WGS sequence"/>
</dbReference>
<keyword evidence="1 2" id="KW-0175">Coiled coil</keyword>
<evidence type="ECO:0000256" key="2">
    <source>
        <dbReference type="SAM" id="Coils"/>
    </source>
</evidence>
<sequence>MDPRTVRGKRDTLGLPAGTSGVMSAGLRDRTAALLFCLQRQQRELEELSAKKEERKQVLESLQQRLDEMHKKVKEVAELHLGFDMFLKEADADQVAEKAEKVSKEKLQKEAEIRRLKEEDAKLMERKQKLQRRVQRHSVYQDFMEQVVKMTKFKDVQLLTGHLESLVHFKDELSRRESEAQEQADQWKKALRTLEDQHHFLQLHKNNQLSQLQTELDETLSETLTWEREWNHIQGTAAKKTLLLGQIKMATLNLFEVIDDKLDKVKRNIQDYVDMVTQHQTPSSRCSNGETRRERKRDEAKKSIATHRKKD</sequence>
<proteinExistence type="predicted"/>
<evidence type="ECO:0000313" key="6">
    <source>
        <dbReference type="Proteomes" id="UP000424527"/>
    </source>
</evidence>
<gene>
    <name evidence="5" type="ORF">D5F01_LYC09608</name>
</gene>
<feature type="domain" description="DUF4200" evidence="4">
    <location>
        <begin position="46"/>
        <end position="149"/>
    </location>
</feature>
<dbReference type="Pfam" id="PF13863">
    <property type="entry name" value="DUF4200"/>
    <property type="match status" value="1"/>
</dbReference>
<evidence type="ECO:0000256" key="3">
    <source>
        <dbReference type="SAM" id="MobiDB-lite"/>
    </source>
</evidence>
<dbReference type="PANTHER" id="PTHR21683">
    <property type="entry name" value="COILED-COIL DOMAIN-CONTAINING PROTEIN 42 LIKE-2-LIKE-RELATED"/>
    <property type="match status" value="1"/>
</dbReference>
<name>A0A6G0ILT8_LARCR</name>
<feature type="region of interest" description="Disordered" evidence="3">
    <location>
        <begin position="1"/>
        <end position="21"/>
    </location>
</feature>
<comment type="caution">
    <text evidence="5">The sequence shown here is derived from an EMBL/GenBank/DDBJ whole genome shotgun (WGS) entry which is preliminary data.</text>
</comment>
<feature type="compositionally biased region" description="Basic and acidic residues" evidence="3">
    <location>
        <begin position="290"/>
        <end position="302"/>
    </location>
</feature>
<feature type="coiled-coil region" evidence="2">
    <location>
        <begin position="38"/>
        <end position="133"/>
    </location>
</feature>
<feature type="compositionally biased region" description="Polar residues" evidence="3">
    <location>
        <begin position="278"/>
        <end position="289"/>
    </location>
</feature>
<dbReference type="EMBL" id="REGW02000009">
    <property type="protein sequence ID" value="KAE8292241.1"/>
    <property type="molecule type" value="Genomic_DNA"/>
</dbReference>
<evidence type="ECO:0000313" key="5">
    <source>
        <dbReference type="EMBL" id="KAE8292241.1"/>
    </source>
</evidence>
<keyword evidence="6" id="KW-1185">Reference proteome</keyword>